<dbReference type="OrthoDB" id="25667at2"/>
<dbReference type="InterPro" id="IPR055342">
    <property type="entry name" value="MreC_beta-barrel_core"/>
</dbReference>
<protein>
    <recommendedName>
        <fullName evidence="2">Cell shape-determining protein MreC</fullName>
    </recommendedName>
    <alternativeName>
        <fullName evidence="4">Cell shape protein MreC</fullName>
    </alternativeName>
</protein>
<evidence type="ECO:0000313" key="8">
    <source>
        <dbReference type="Proteomes" id="UP000030364"/>
    </source>
</evidence>
<dbReference type="PIRSF" id="PIRSF038471">
    <property type="entry name" value="MreC"/>
    <property type="match status" value="1"/>
</dbReference>
<proteinExistence type="inferred from homology"/>
<sequence>MSENLLRRGLFLLLLLLSLALASLTRPTALALSAEVSARTAPLLALGHRLGQNLRAAGAALVDRRDLRAENRALRAALEAERSENARLRLEVERLRRALAVKEAQAPGVVAVAPVIGEDQSGLFRRLILGLGERDGLRVGMPVTAPQGLVGLIVETTEKTAVVRTILDPESRVGVRPENAPGRGVAQGFPPDRLLAEFPPQVELAPGERLLTGTPLGLFPDGIPVARVERVERVEGGLKKRVLARPLVELSLLEEVVVLRPL</sequence>
<organism evidence="7 8">
    <name type="scientific">Thermus filiformis</name>
    <dbReference type="NCBI Taxonomy" id="276"/>
    <lineage>
        <taxon>Bacteria</taxon>
        <taxon>Thermotogati</taxon>
        <taxon>Deinococcota</taxon>
        <taxon>Deinococci</taxon>
        <taxon>Thermales</taxon>
        <taxon>Thermaceae</taxon>
        <taxon>Thermus</taxon>
    </lineage>
</organism>
<feature type="domain" description="Rod shape-determining protein MreC beta-barrel core" evidence="6">
    <location>
        <begin position="115"/>
        <end position="259"/>
    </location>
</feature>
<dbReference type="PANTHER" id="PTHR34138">
    <property type="entry name" value="CELL SHAPE-DETERMINING PROTEIN MREC"/>
    <property type="match status" value="1"/>
</dbReference>
<dbReference type="Gene3D" id="2.40.10.340">
    <property type="entry name" value="Rod shape-determining protein MreC, domain 1"/>
    <property type="match status" value="1"/>
</dbReference>
<dbReference type="RefSeq" id="WP_038065184.1">
    <property type="nucleotide sequence ID" value="NZ_JPSL02000040.1"/>
</dbReference>
<dbReference type="Proteomes" id="UP000030364">
    <property type="component" value="Unassembled WGS sequence"/>
</dbReference>
<evidence type="ECO:0000259" key="6">
    <source>
        <dbReference type="Pfam" id="PF04085"/>
    </source>
</evidence>
<evidence type="ECO:0000256" key="3">
    <source>
        <dbReference type="ARBA" id="ARBA00022960"/>
    </source>
</evidence>
<dbReference type="InterPro" id="IPR042175">
    <property type="entry name" value="Cell/Rod_MreC_2"/>
</dbReference>
<name>A0A0A2X8Y4_THEFI</name>
<dbReference type="GO" id="GO:0008360">
    <property type="term" value="P:regulation of cell shape"/>
    <property type="evidence" value="ECO:0007669"/>
    <property type="project" value="UniProtKB-KW"/>
</dbReference>
<dbReference type="STRING" id="276.THFILI_09780"/>
<evidence type="ECO:0000256" key="5">
    <source>
        <dbReference type="SAM" id="Coils"/>
    </source>
</evidence>
<comment type="caution">
    <text evidence="7">The sequence shown here is derived from an EMBL/GenBank/DDBJ whole genome shotgun (WGS) entry which is preliminary data.</text>
</comment>
<dbReference type="AlphaFoldDB" id="A0A0A2X8Y4"/>
<dbReference type="EMBL" id="JPSL02000040">
    <property type="protein sequence ID" value="KGQ21649.2"/>
    <property type="molecule type" value="Genomic_DNA"/>
</dbReference>
<keyword evidence="8" id="KW-1185">Reference proteome</keyword>
<evidence type="ECO:0000256" key="2">
    <source>
        <dbReference type="ARBA" id="ARBA00013855"/>
    </source>
</evidence>
<reference evidence="7 8" key="1">
    <citation type="journal article" date="2015" name="Genome Announc.">
        <title>Draft Genome Sequence of the Thermophile Thermus filiformis ATCC 43280, Producer of Carotenoid-(Di)glucoside-Branched Fatty Acid (Di)esters and Source of Hyperthermostable Enzymes of Biotechnological Interest.</title>
        <authorList>
            <person name="Mandelli F."/>
            <person name="Oliveira Ramires B."/>
            <person name="Couger M.B."/>
            <person name="Paixao D.A."/>
            <person name="Camilo C.M."/>
            <person name="Polikarpov I."/>
            <person name="Prade R."/>
            <person name="Riano-Pachon D.M."/>
            <person name="Squina F.M."/>
        </authorList>
    </citation>
    <scope>NUCLEOTIDE SEQUENCE [LARGE SCALE GENOMIC DNA]</scope>
    <source>
        <strain evidence="7 8">ATCC 43280</strain>
    </source>
</reference>
<dbReference type="Pfam" id="PF04085">
    <property type="entry name" value="MreC"/>
    <property type="match status" value="1"/>
</dbReference>
<dbReference type="GO" id="GO:0005886">
    <property type="term" value="C:plasma membrane"/>
    <property type="evidence" value="ECO:0007669"/>
    <property type="project" value="TreeGrafter"/>
</dbReference>
<accession>A0A0A2X8Y4</accession>
<dbReference type="PANTHER" id="PTHR34138:SF1">
    <property type="entry name" value="CELL SHAPE-DETERMINING PROTEIN MREC"/>
    <property type="match status" value="1"/>
</dbReference>
<keyword evidence="5" id="KW-0175">Coiled coil</keyword>
<dbReference type="NCBIfam" id="NF010520">
    <property type="entry name" value="PRK13922.13-5"/>
    <property type="match status" value="1"/>
</dbReference>
<feature type="coiled-coil region" evidence="5">
    <location>
        <begin position="64"/>
        <end position="105"/>
    </location>
</feature>
<evidence type="ECO:0000256" key="1">
    <source>
        <dbReference type="ARBA" id="ARBA00009369"/>
    </source>
</evidence>
<comment type="similarity">
    <text evidence="1">Belongs to the MreC family.</text>
</comment>
<evidence type="ECO:0000256" key="4">
    <source>
        <dbReference type="ARBA" id="ARBA00032089"/>
    </source>
</evidence>
<keyword evidence="3" id="KW-0133">Cell shape</keyword>
<evidence type="ECO:0000313" key="7">
    <source>
        <dbReference type="EMBL" id="KGQ21649.2"/>
    </source>
</evidence>
<dbReference type="InterPro" id="IPR007221">
    <property type="entry name" value="MreC"/>
</dbReference>
<gene>
    <name evidence="7" type="ORF">THFILI_09780</name>
</gene>
<dbReference type="Gene3D" id="2.40.10.350">
    <property type="entry name" value="Rod shape-determining protein MreC, domain 2"/>
    <property type="match status" value="1"/>
</dbReference>
<dbReference type="InterPro" id="IPR042177">
    <property type="entry name" value="Cell/Rod_1"/>
</dbReference>